<comment type="caution">
    <text evidence="2">The sequence shown here is derived from an EMBL/GenBank/DDBJ whole genome shotgun (WGS) entry which is preliminary data.</text>
</comment>
<dbReference type="GO" id="GO:0046061">
    <property type="term" value="P:dATP catabolic process"/>
    <property type="evidence" value="ECO:0007669"/>
    <property type="project" value="TreeGrafter"/>
</dbReference>
<sequence>MINPPKSTPTVAVDPCSDHSSSALLELQKLIAVIAQLRDPVSGCPWDLAQTPQTLTPYVIEEAYEAVDAIQSGDKKDILEELGDLLLQVVLQAQIFQEQGDFDLGDIARCITEKMIRRHPHVFSSDADQVAGKVTDPEAVNVTWEQIKAAEKADTEDPNVLAPKLRRYARSLPPLLGAMKISKKAAKAGFEWDTMTEVSAKVDEEMAEFHHALAHESKAAQESELGDVLFSLIQVARWQGLDPAAALQGTSRRFVQRFEKVEEQADKPLNDYSAKELNAFWNRAKQQISQHTNLS</sequence>
<dbReference type="FunFam" id="1.10.287.1080:FF:000001">
    <property type="entry name" value="Nucleoside triphosphate pyrophosphohydrolase"/>
    <property type="match status" value="1"/>
</dbReference>
<dbReference type="NCBIfam" id="NF007113">
    <property type="entry name" value="PRK09562.1"/>
    <property type="match status" value="1"/>
</dbReference>
<dbReference type="InterPro" id="IPR021130">
    <property type="entry name" value="PRib-ATP_PPHydrolase-like"/>
</dbReference>
<dbReference type="GO" id="GO:0046081">
    <property type="term" value="P:dUTP catabolic process"/>
    <property type="evidence" value="ECO:0007669"/>
    <property type="project" value="TreeGrafter"/>
</dbReference>
<dbReference type="GO" id="GO:0046047">
    <property type="term" value="P:TTP catabolic process"/>
    <property type="evidence" value="ECO:0007669"/>
    <property type="project" value="TreeGrafter"/>
</dbReference>
<dbReference type="GO" id="GO:0006203">
    <property type="term" value="P:dGTP catabolic process"/>
    <property type="evidence" value="ECO:0007669"/>
    <property type="project" value="TreeGrafter"/>
</dbReference>
<name>A0A2W4Y1I4_9CYAN</name>
<dbReference type="PANTHER" id="PTHR30522:SF0">
    <property type="entry name" value="NUCLEOSIDE TRIPHOSPHATE PYROPHOSPHOHYDROLASE"/>
    <property type="match status" value="1"/>
</dbReference>
<dbReference type="InterPro" id="IPR048011">
    <property type="entry name" value="NTP-PPase_MazG-like_C"/>
</dbReference>
<feature type="domain" description="NTP pyrophosphohydrolase MazG-like" evidence="1">
    <location>
        <begin position="50"/>
        <end position="123"/>
    </location>
</feature>
<dbReference type="GO" id="GO:0047429">
    <property type="term" value="F:nucleoside triphosphate diphosphatase activity"/>
    <property type="evidence" value="ECO:0007669"/>
    <property type="project" value="InterPro"/>
</dbReference>
<dbReference type="InterPro" id="IPR011551">
    <property type="entry name" value="NTP_PyrPHydrolase_MazG"/>
</dbReference>
<dbReference type="PANTHER" id="PTHR30522">
    <property type="entry name" value="NUCLEOSIDE TRIPHOSPHATE PYROPHOSPHOHYDROLASE"/>
    <property type="match status" value="1"/>
</dbReference>
<gene>
    <name evidence="2" type="ORF">DCF15_01830</name>
</gene>
<proteinExistence type="predicted"/>
<dbReference type="Pfam" id="PF01503">
    <property type="entry name" value="PRA-PH"/>
    <property type="match status" value="1"/>
</dbReference>
<dbReference type="EMBL" id="QBMP01000008">
    <property type="protein sequence ID" value="PZO60709.1"/>
    <property type="molecule type" value="Genomic_DNA"/>
</dbReference>
<reference evidence="3" key="1">
    <citation type="submission" date="2018-04" db="EMBL/GenBank/DDBJ databases">
        <authorList>
            <person name="Cornet L."/>
        </authorList>
    </citation>
    <scope>NUCLEOTIDE SEQUENCE [LARGE SCALE GENOMIC DNA]</scope>
</reference>
<dbReference type="SUPFAM" id="SSF101386">
    <property type="entry name" value="all-alpha NTP pyrophosphatases"/>
    <property type="match status" value="2"/>
</dbReference>
<protein>
    <submittedName>
        <fullName evidence="2">Nucleoside triphosphate pyrophosphohydrolase</fullName>
    </submittedName>
</protein>
<dbReference type="AlphaFoldDB" id="A0A2W4Y1I4"/>
<evidence type="ECO:0000313" key="2">
    <source>
        <dbReference type="EMBL" id="PZO60709.1"/>
    </source>
</evidence>
<dbReference type="CDD" id="cd11529">
    <property type="entry name" value="NTP-PPase_MazG_Cterm"/>
    <property type="match status" value="1"/>
</dbReference>
<accession>A0A2W4Y1I4</accession>
<evidence type="ECO:0000259" key="1">
    <source>
        <dbReference type="Pfam" id="PF03819"/>
    </source>
</evidence>
<dbReference type="GO" id="GO:0006950">
    <property type="term" value="P:response to stress"/>
    <property type="evidence" value="ECO:0007669"/>
    <property type="project" value="UniProtKB-ARBA"/>
</dbReference>
<dbReference type="Proteomes" id="UP000249794">
    <property type="component" value="Unassembled WGS sequence"/>
</dbReference>
<keyword evidence="2" id="KW-0378">Hydrolase</keyword>
<dbReference type="NCBIfam" id="TIGR00444">
    <property type="entry name" value="mazG"/>
    <property type="match status" value="1"/>
</dbReference>
<dbReference type="CDD" id="cd11528">
    <property type="entry name" value="NTP-PPase_MazG_Nterm"/>
    <property type="match status" value="1"/>
</dbReference>
<evidence type="ECO:0000313" key="3">
    <source>
        <dbReference type="Proteomes" id="UP000249794"/>
    </source>
</evidence>
<dbReference type="GO" id="GO:0046076">
    <property type="term" value="P:dTTP catabolic process"/>
    <property type="evidence" value="ECO:0007669"/>
    <property type="project" value="TreeGrafter"/>
</dbReference>
<dbReference type="InterPro" id="IPR048015">
    <property type="entry name" value="NTP-PPase_MazG-like_N"/>
</dbReference>
<dbReference type="Pfam" id="PF03819">
    <property type="entry name" value="MazG"/>
    <property type="match status" value="1"/>
</dbReference>
<dbReference type="Gene3D" id="1.10.287.1080">
    <property type="entry name" value="MazG-like"/>
    <property type="match status" value="2"/>
</dbReference>
<dbReference type="GO" id="GO:0046052">
    <property type="term" value="P:UTP catabolic process"/>
    <property type="evidence" value="ECO:0007669"/>
    <property type="project" value="TreeGrafter"/>
</dbReference>
<dbReference type="InterPro" id="IPR004518">
    <property type="entry name" value="MazG-like_dom"/>
</dbReference>
<reference evidence="2 3" key="2">
    <citation type="submission" date="2018-06" db="EMBL/GenBank/DDBJ databases">
        <title>Metagenomic assembly of (sub)arctic Cyanobacteria and their associated microbiome from non-axenic cultures.</title>
        <authorList>
            <person name="Baurain D."/>
        </authorList>
    </citation>
    <scope>NUCLEOTIDE SEQUENCE [LARGE SCALE GENOMIC DNA]</scope>
    <source>
        <strain evidence="2">ULC027bin1</strain>
    </source>
</reference>
<organism evidence="2 3">
    <name type="scientific">Phormidesmis priestleyi</name>
    <dbReference type="NCBI Taxonomy" id="268141"/>
    <lineage>
        <taxon>Bacteria</taxon>
        <taxon>Bacillati</taxon>
        <taxon>Cyanobacteriota</taxon>
        <taxon>Cyanophyceae</taxon>
        <taxon>Leptolyngbyales</taxon>
        <taxon>Leptolyngbyaceae</taxon>
        <taxon>Phormidesmis</taxon>
    </lineage>
</organism>